<gene>
    <name evidence="1" type="ORF">MGWOODY_Clf594</name>
</gene>
<evidence type="ECO:0000313" key="1">
    <source>
        <dbReference type="EMBL" id="CUV02753.1"/>
    </source>
</evidence>
<organism evidence="1">
    <name type="scientific">hydrothermal vent metagenome</name>
    <dbReference type="NCBI Taxonomy" id="652676"/>
    <lineage>
        <taxon>unclassified sequences</taxon>
        <taxon>metagenomes</taxon>
        <taxon>ecological metagenomes</taxon>
    </lineage>
</organism>
<dbReference type="Gene3D" id="3.40.50.2000">
    <property type="entry name" value="Glycogen Phosphorylase B"/>
    <property type="match status" value="1"/>
</dbReference>
<dbReference type="AlphaFoldDB" id="A0A170QAC6"/>
<dbReference type="EMBL" id="FAXA01000299">
    <property type="protein sequence ID" value="CUV02753.1"/>
    <property type="molecule type" value="Genomic_DNA"/>
</dbReference>
<proteinExistence type="predicted"/>
<sequence>MVERFDEDESVDELVRFVNDGGHRQRLAEDAQDYALSEFTWPAVAEKYLGIYADTSL</sequence>
<protein>
    <submittedName>
        <fullName evidence="1">Uncharacterized protein</fullName>
    </submittedName>
</protein>
<dbReference type="SUPFAM" id="SSF53756">
    <property type="entry name" value="UDP-Glycosyltransferase/glycogen phosphorylase"/>
    <property type="match status" value="1"/>
</dbReference>
<reference evidence="1" key="1">
    <citation type="submission" date="2015-10" db="EMBL/GenBank/DDBJ databases">
        <authorList>
            <person name="Gilbert D.G."/>
        </authorList>
    </citation>
    <scope>NUCLEOTIDE SEQUENCE</scope>
</reference>
<name>A0A170QAC6_9ZZZZ</name>
<accession>A0A170QAC6</accession>